<sequence length="199" mass="22275">MNQFERVKAAVPLRQAAETYGLTVSRNGMTCCPFHEDRHPSMKLNEDYFFCFGCGASGDVIDFTARLFGISLKDAAEKLTADFGISADIKPIAIRQNPSRLDELRCRRALTDYLHLLKKWKTQYAPNTPEDSLDDHFVESCQQYDRIAGLLEMLDEASSTQRSHAVSALTADGSVAFWEGVVAENRKEARYCAKEPAIA</sequence>
<comment type="caution">
    <text evidence="5">The sequence shown here is derived from an EMBL/GenBank/DDBJ whole genome shotgun (WGS) entry which is preliminary data.</text>
</comment>
<keyword evidence="1" id="KW-0479">Metal-binding</keyword>
<name>A0ABS9CT39_9FIRM</name>
<accession>A0ABS9CT39</accession>
<dbReference type="InterPro" id="IPR002694">
    <property type="entry name" value="Znf_CHC2"/>
</dbReference>
<evidence type="ECO:0000256" key="1">
    <source>
        <dbReference type="ARBA" id="ARBA00022723"/>
    </source>
</evidence>
<gene>
    <name evidence="5" type="ORF">JQM67_11790</name>
</gene>
<dbReference type="EMBL" id="JAFBIT010000003">
    <property type="protein sequence ID" value="MCF2653282.1"/>
    <property type="molecule type" value="Genomic_DNA"/>
</dbReference>
<dbReference type="PANTHER" id="PTHR30313:SF2">
    <property type="entry name" value="DNA PRIMASE"/>
    <property type="match status" value="1"/>
</dbReference>
<evidence type="ECO:0000256" key="2">
    <source>
        <dbReference type="ARBA" id="ARBA00022771"/>
    </source>
</evidence>
<feature type="domain" description="Zinc finger CHC2-type" evidence="4">
    <location>
        <begin position="29"/>
        <end position="80"/>
    </location>
</feature>
<keyword evidence="6" id="KW-1185">Reference proteome</keyword>
<dbReference type="InterPro" id="IPR050219">
    <property type="entry name" value="DnaG_primase"/>
</dbReference>
<dbReference type="Gene3D" id="3.90.580.10">
    <property type="entry name" value="Zinc finger, CHC2-type domain"/>
    <property type="match status" value="1"/>
</dbReference>
<organism evidence="5 6">
    <name type="scientific">Anaeromassilibacillus senegalensis</name>
    <dbReference type="NCBI Taxonomy" id="1673717"/>
    <lineage>
        <taxon>Bacteria</taxon>
        <taxon>Bacillati</taxon>
        <taxon>Bacillota</taxon>
        <taxon>Clostridia</taxon>
        <taxon>Eubacteriales</taxon>
        <taxon>Acutalibacteraceae</taxon>
        <taxon>Anaeromassilibacillus</taxon>
    </lineage>
</organism>
<proteinExistence type="predicted"/>
<keyword evidence="3" id="KW-0862">Zinc</keyword>
<dbReference type="RefSeq" id="WP_235324323.1">
    <property type="nucleotide sequence ID" value="NZ_JAFBIT010000003.1"/>
</dbReference>
<evidence type="ECO:0000313" key="6">
    <source>
        <dbReference type="Proteomes" id="UP001299220"/>
    </source>
</evidence>
<evidence type="ECO:0000313" key="5">
    <source>
        <dbReference type="EMBL" id="MCF2653282.1"/>
    </source>
</evidence>
<dbReference type="SMART" id="SM00400">
    <property type="entry name" value="ZnF_CHCC"/>
    <property type="match status" value="1"/>
</dbReference>
<reference evidence="5 6" key="1">
    <citation type="submission" date="2020-12" db="EMBL/GenBank/DDBJ databases">
        <title>Whole genome sequences of gut porcine anaerobes.</title>
        <authorList>
            <person name="Kubasova T."/>
            <person name="Jahodarova E."/>
            <person name="Rychlik I."/>
        </authorList>
    </citation>
    <scope>NUCLEOTIDE SEQUENCE [LARGE SCALE GENOMIC DNA]</scope>
    <source>
        <strain evidence="5 6">An867</strain>
    </source>
</reference>
<keyword evidence="2" id="KW-0863">Zinc-finger</keyword>
<evidence type="ECO:0000256" key="3">
    <source>
        <dbReference type="ARBA" id="ARBA00022833"/>
    </source>
</evidence>
<dbReference type="InterPro" id="IPR036977">
    <property type="entry name" value="DNA_primase_Znf_CHC2"/>
</dbReference>
<dbReference type="SUPFAM" id="SSF57783">
    <property type="entry name" value="Zinc beta-ribbon"/>
    <property type="match status" value="1"/>
</dbReference>
<dbReference type="PANTHER" id="PTHR30313">
    <property type="entry name" value="DNA PRIMASE"/>
    <property type="match status" value="1"/>
</dbReference>
<protein>
    <submittedName>
        <fullName evidence="5">DNA primase</fullName>
    </submittedName>
</protein>
<dbReference type="Pfam" id="PF01807">
    <property type="entry name" value="Zn_ribbon_DnaG"/>
    <property type="match status" value="1"/>
</dbReference>
<dbReference type="Proteomes" id="UP001299220">
    <property type="component" value="Unassembled WGS sequence"/>
</dbReference>
<evidence type="ECO:0000259" key="4">
    <source>
        <dbReference type="SMART" id="SM00400"/>
    </source>
</evidence>